<organism evidence="2 3">
    <name type="scientific">Campylobacter cuniculorum DSM 23162 = LMG 24588</name>
    <dbReference type="NCBI Taxonomy" id="1121267"/>
    <lineage>
        <taxon>Bacteria</taxon>
        <taxon>Pseudomonadati</taxon>
        <taxon>Campylobacterota</taxon>
        <taxon>Epsilonproteobacteria</taxon>
        <taxon>Campylobacterales</taxon>
        <taxon>Campylobacteraceae</taxon>
        <taxon>Campylobacter</taxon>
    </lineage>
</organism>
<gene>
    <name evidence="2" type="ORF">CCUN_0445</name>
</gene>
<evidence type="ECO:0000313" key="3">
    <source>
        <dbReference type="Proteomes" id="UP000192902"/>
    </source>
</evidence>
<evidence type="ECO:0000256" key="1">
    <source>
        <dbReference type="SAM" id="Phobius"/>
    </source>
</evidence>
<name>A0A1W6BVJ3_9BACT</name>
<dbReference type="STRING" id="1121267.CCUN_0445"/>
<reference evidence="2 3" key="1">
    <citation type="submission" date="2017-04" db="EMBL/GenBank/DDBJ databases">
        <title>Complete genome sequence of the Campylobacter cuniculorum type strain LMG24588.</title>
        <authorList>
            <person name="Miller W.G."/>
            <person name="Yee E."/>
            <person name="Revez J."/>
            <person name="Bono J.L."/>
            <person name="Rossi M."/>
        </authorList>
    </citation>
    <scope>NUCLEOTIDE SEQUENCE [LARGE SCALE GENOMIC DNA]</scope>
    <source>
        <strain evidence="2 3">LMG 24588</strain>
    </source>
</reference>
<feature type="transmembrane region" description="Helical" evidence="1">
    <location>
        <begin position="57"/>
        <end position="80"/>
    </location>
</feature>
<dbReference type="AlphaFoldDB" id="A0A1W6BVJ3"/>
<keyword evidence="1" id="KW-0472">Membrane</keyword>
<keyword evidence="1" id="KW-0812">Transmembrane</keyword>
<dbReference type="KEGG" id="ccun:CCUN_0445"/>
<feature type="transmembrane region" description="Helical" evidence="1">
    <location>
        <begin position="87"/>
        <end position="107"/>
    </location>
</feature>
<evidence type="ECO:0000313" key="2">
    <source>
        <dbReference type="EMBL" id="ARJ56092.1"/>
    </source>
</evidence>
<dbReference type="Proteomes" id="UP000192902">
    <property type="component" value="Chromosome"/>
</dbReference>
<protein>
    <submittedName>
        <fullName evidence="2">Uncharacterized protein</fullName>
    </submittedName>
</protein>
<keyword evidence="1" id="KW-1133">Transmembrane helix</keyword>
<accession>A0A1W6BVJ3</accession>
<feature type="transmembrane region" description="Helical" evidence="1">
    <location>
        <begin position="31"/>
        <end position="51"/>
    </location>
</feature>
<proteinExistence type="predicted"/>
<sequence length="115" mass="13986">MILLKILKRKINGFIKENLYHLGDTMKILKILYICWIILCVVGWFISPIVGHNPDRVYEFFVMLGWIVFPPMIANLWLFGITRIKKYLIRFFLLLLYYPVAFIFYYMHYYHILLS</sequence>
<dbReference type="EMBL" id="CP020867">
    <property type="protein sequence ID" value="ARJ56092.1"/>
    <property type="molecule type" value="Genomic_DNA"/>
</dbReference>